<sequence>MIMANYNPDTSGLKQPKWINTPTRAIRVPDVFADELLAIAHRLDQGDVIEKPANSNGNHQAVGELLSDQSRQQIIDILLAATKMKAGNGGAIKLEITKALTLLGVDVKLTQKGSR</sequence>
<proteinExistence type="predicted"/>
<dbReference type="AlphaFoldDB" id="A0A9P1KHL3"/>
<dbReference type="EMBL" id="FO818640">
    <property type="protein sequence ID" value="CDM97177.1"/>
    <property type="molecule type" value="Genomic_DNA"/>
</dbReference>
<dbReference type="Proteomes" id="UP000032946">
    <property type="component" value="Chromosome"/>
</dbReference>
<evidence type="ECO:0000313" key="1">
    <source>
        <dbReference type="EMBL" id="CDM97177.1"/>
    </source>
</evidence>
<evidence type="ECO:0000313" key="2">
    <source>
        <dbReference type="Proteomes" id="UP000032946"/>
    </source>
</evidence>
<protein>
    <submittedName>
        <fullName evidence="1">Uncharacterized protein</fullName>
    </submittedName>
</protein>
<organism evidence="1 2">
    <name type="scientific">Limnospira indica PCC 8005</name>
    <dbReference type="NCBI Taxonomy" id="376219"/>
    <lineage>
        <taxon>Bacteria</taxon>
        <taxon>Bacillati</taxon>
        <taxon>Cyanobacteriota</taxon>
        <taxon>Cyanophyceae</taxon>
        <taxon>Oscillatoriophycideae</taxon>
        <taxon>Oscillatoriales</taxon>
        <taxon>Sirenicapillariaceae</taxon>
        <taxon>Limnospira</taxon>
    </lineage>
</organism>
<keyword evidence="2" id="KW-1185">Reference proteome</keyword>
<reference evidence="1 2" key="1">
    <citation type="submission" date="2014-02" db="EMBL/GenBank/DDBJ databases">
        <authorList>
            <person name="Genoscope - CEA"/>
        </authorList>
    </citation>
    <scope>NUCLEOTIDE SEQUENCE [LARGE SCALE GENOMIC DNA]</scope>
    <source>
        <strain evidence="1 2">PCC 8005</strain>
    </source>
</reference>
<accession>A0A9P1KHL3</accession>
<gene>
    <name evidence="1" type="ORF">ARTHRO_50144</name>
</gene>
<name>A0A9P1KHL3_9CYAN</name>